<feature type="domain" description="Beta-lactamase-related" evidence="2">
    <location>
        <begin position="13"/>
        <end position="351"/>
    </location>
</feature>
<dbReference type="Proteomes" id="UP000078390">
    <property type="component" value="Unassembled WGS sequence"/>
</dbReference>
<comment type="caution">
    <text evidence="3">The sequence shown here is derived from an EMBL/GenBank/DDBJ whole genome shotgun (WGS) entry which is preliminary data.</text>
</comment>
<proteinExistence type="predicted"/>
<evidence type="ECO:0000259" key="2">
    <source>
        <dbReference type="Pfam" id="PF00144"/>
    </source>
</evidence>
<dbReference type="PANTHER" id="PTHR43283">
    <property type="entry name" value="BETA-LACTAMASE-RELATED"/>
    <property type="match status" value="1"/>
</dbReference>
<sequence>MAKTFAKLARLFQLLREGVETGVFPGAVAGIHYGDRDYFLAVGYRALYPSKEFNKEDTVYDLASLTKPLATTLAIMKLVYEGRLSLSTQLAQILPEEWFENPFWRRTSLAALLSHSSGLPDYRPYFRKLSSTRPYTKRNSFFRTILSEKPSYQPGEKYLYSDLGFFLLGAVVERISRKNLAEIVREIYTEIAPEAVSELTYLPLEAGLAPEKIAPTERCPFRKRLLRGEVHDENTWVIGGVSGTAGLFGTARAVLAVLKGLTSAYHEEEERGFLNRDLVRTFWDFRSRRGTWALGFDRPDPGVTSSAGPFFPRQALGHLGYTGTSFWLDPDSSLIAVLLTNRVHPTRKNQKIKTFRPRFYTEVALTFSGLG</sequence>
<dbReference type="STRING" id="999894.TDIS_0208"/>
<dbReference type="Gene3D" id="3.40.710.10">
    <property type="entry name" value="DD-peptidase/beta-lactamase superfamily"/>
    <property type="match status" value="1"/>
</dbReference>
<keyword evidence="1" id="KW-0378">Hydrolase</keyword>
<dbReference type="PANTHER" id="PTHR43283:SF11">
    <property type="entry name" value="BETA-LACTAMASE-RELATED DOMAIN-CONTAINING PROTEIN"/>
    <property type="match status" value="1"/>
</dbReference>
<evidence type="ECO:0000313" key="3">
    <source>
        <dbReference type="EMBL" id="OAQ21690.1"/>
    </source>
</evidence>
<gene>
    <name evidence="3" type="ORF">TDIS_0208</name>
</gene>
<accession>A0A179D6G1</accession>
<dbReference type="Pfam" id="PF00144">
    <property type="entry name" value="Beta-lactamase"/>
    <property type="match status" value="1"/>
</dbReference>
<dbReference type="EMBL" id="LWLG01000001">
    <property type="protein sequence ID" value="OAQ21690.1"/>
    <property type="molecule type" value="Genomic_DNA"/>
</dbReference>
<name>A0A179D6G1_9BACT</name>
<evidence type="ECO:0000256" key="1">
    <source>
        <dbReference type="ARBA" id="ARBA00022801"/>
    </source>
</evidence>
<dbReference type="GO" id="GO:0016787">
    <property type="term" value="F:hydrolase activity"/>
    <property type="evidence" value="ECO:0007669"/>
    <property type="project" value="UniProtKB-KW"/>
</dbReference>
<dbReference type="InterPro" id="IPR012338">
    <property type="entry name" value="Beta-lactam/transpept-like"/>
</dbReference>
<dbReference type="InterPro" id="IPR001466">
    <property type="entry name" value="Beta-lactam-related"/>
</dbReference>
<dbReference type="SUPFAM" id="SSF56601">
    <property type="entry name" value="beta-lactamase/transpeptidase-like"/>
    <property type="match status" value="1"/>
</dbReference>
<dbReference type="OrthoDB" id="9803467at2"/>
<dbReference type="RefSeq" id="WP_068668390.1">
    <property type="nucleotide sequence ID" value="NZ_LWLG01000001.1"/>
</dbReference>
<reference evidence="3 4" key="1">
    <citation type="submission" date="2016-04" db="EMBL/GenBank/DDBJ databases">
        <title>Genome analysis of Thermosulfurimonas dismutans, the first thermophilic sulfur-disproportionating bacterium of the phylum Thermodesulfobacteria.</title>
        <authorList>
            <person name="Mardanov A.V."/>
            <person name="Beletsky A.V."/>
            <person name="Kadnikov V.V."/>
            <person name="Slobodkin A.I."/>
            <person name="Ravin N.V."/>
        </authorList>
    </citation>
    <scope>NUCLEOTIDE SEQUENCE [LARGE SCALE GENOMIC DNA]</scope>
    <source>
        <strain evidence="3 4">S95</strain>
    </source>
</reference>
<organism evidence="3 4">
    <name type="scientific">Thermosulfurimonas dismutans</name>
    <dbReference type="NCBI Taxonomy" id="999894"/>
    <lineage>
        <taxon>Bacteria</taxon>
        <taxon>Pseudomonadati</taxon>
        <taxon>Thermodesulfobacteriota</taxon>
        <taxon>Thermodesulfobacteria</taxon>
        <taxon>Thermodesulfobacteriales</taxon>
        <taxon>Thermodesulfobacteriaceae</taxon>
        <taxon>Thermosulfurimonas</taxon>
    </lineage>
</organism>
<protein>
    <recommendedName>
        <fullName evidence="2">Beta-lactamase-related domain-containing protein</fullName>
    </recommendedName>
</protein>
<dbReference type="InterPro" id="IPR050789">
    <property type="entry name" value="Diverse_Enzym_Activities"/>
</dbReference>
<evidence type="ECO:0000313" key="4">
    <source>
        <dbReference type="Proteomes" id="UP000078390"/>
    </source>
</evidence>
<keyword evidence="4" id="KW-1185">Reference proteome</keyword>
<dbReference type="AlphaFoldDB" id="A0A179D6G1"/>